<dbReference type="Gene3D" id="3.30.70.2450">
    <property type="match status" value="1"/>
</dbReference>
<dbReference type="RefSeq" id="WP_380237683.1">
    <property type="nucleotide sequence ID" value="NZ_JBHSOD010000089.1"/>
</dbReference>
<dbReference type="InterPro" id="IPR036188">
    <property type="entry name" value="FAD/NAD-bd_sf"/>
</dbReference>
<dbReference type="InterPro" id="IPR002938">
    <property type="entry name" value="FAD-bd"/>
</dbReference>
<dbReference type="PRINTS" id="PR00420">
    <property type="entry name" value="RNGMNOXGNASE"/>
</dbReference>
<dbReference type="SUPFAM" id="SSF51905">
    <property type="entry name" value="FAD/NAD(P)-binding domain"/>
    <property type="match status" value="1"/>
</dbReference>
<dbReference type="PANTHER" id="PTHR43004:SF19">
    <property type="entry name" value="BINDING MONOOXYGENASE, PUTATIVE (JCVI)-RELATED"/>
    <property type="match status" value="1"/>
</dbReference>
<name>A0ABW1FAB0_9ACTN</name>
<comment type="cofactor">
    <cofactor evidence="1">
        <name>FAD</name>
        <dbReference type="ChEBI" id="CHEBI:57692"/>
    </cofactor>
</comment>
<evidence type="ECO:0000259" key="4">
    <source>
        <dbReference type="Pfam" id="PF01494"/>
    </source>
</evidence>
<dbReference type="Gene3D" id="3.50.50.60">
    <property type="entry name" value="FAD/NAD(P)-binding domain"/>
    <property type="match status" value="1"/>
</dbReference>
<evidence type="ECO:0000256" key="2">
    <source>
        <dbReference type="ARBA" id="ARBA00022630"/>
    </source>
</evidence>
<dbReference type="Proteomes" id="UP001596067">
    <property type="component" value="Unassembled WGS sequence"/>
</dbReference>
<keyword evidence="2" id="KW-0285">Flavoprotein</keyword>
<comment type="caution">
    <text evidence="5">The sequence shown here is derived from an EMBL/GenBank/DDBJ whole genome shotgun (WGS) entry which is preliminary data.</text>
</comment>
<reference evidence="6" key="1">
    <citation type="journal article" date="2019" name="Int. J. Syst. Evol. Microbiol.">
        <title>The Global Catalogue of Microorganisms (GCM) 10K type strain sequencing project: providing services to taxonomists for standard genome sequencing and annotation.</title>
        <authorList>
            <consortium name="The Broad Institute Genomics Platform"/>
            <consortium name="The Broad Institute Genome Sequencing Center for Infectious Disease"/>
            <person name="Wu L."/>
            <person name="Ma J."/>
        </authorList>
    </citation>
    <scope>NUCLEOTIDE SEQUENCE [LARGE SCALE GENOMIC DNA]</scope>
    <source>
        <strain evidence="6">CGMCC 4.1469</strain>
    </source>
</reference>
<dbReference type="Pfam" id="PF01494">
    <property type="entry name" value="FAD_binding_3"/>
    <property type="match status" value="1"/>
</dbReference>
<keyword evidence="5" id="KW-0560">Oxidoreductase</keyword>
<dbReference type="PANTHER" id="PTHR43004">
    <property type="entry name" value="TRK SYSTEM POTASSIUM UPTAKE PROTEIN"/>
    <property type="match status" value="1"/>
</dbReference>
<organism evidence="5 6">
    <name type="scientific">Kitasatospora aburaviensis</name>
    <dbReference type="NCBI Taxonomy" id="67265"/>
    <lineage>
        <taxon>Bacteria</taxon>
        <taxon>Bacillati</taxon>
        <taxon>Actinomycetota</taxon>
        <taxon>Actinomycetes</taxon>
        <taxon>Kitasatosporales</taxon>
        <taxon>Streptomycetaceae</taxon>
        <taxon>Kitasatospora</taxon>
    </lineage>
</organism>
<proteinExistence type="predicted"/>
<protein>
    <submittedName>
        <fullName evidence="5">FAD-dependent monooxygenase</fullName>
    </submittedName>
</protein>
<evidence type="ECO:0000256" key="1">
    <source>
        <dbReference type="ARBA" id="ARBA00001974"/>
    </source>
</evidence>
<dbReference type="Gene3D" id="3.40.30.120">
    <property type="match status" value="1"/>
</dbReference>
<keyword evidence="3" id="KW-0274">FAD</keyword>
<accession>A0ABW1FAB0</accession>
<dbReference type="EMBL" id="JBHSOD010000089">
    <property type="protein sequence ID" value="MFC5890623.1"/>
    <property type="molecule type" value="Genomic_DNA"/>
</dbReference>
<evidence type="ECO:0000256" key="3">
    <source>
        <dbReference type="ARBA" id="ARBA00022827"/>
    </source>
</evidence>
<feature type="domain" description="FAD-binding" evidence="4">
    <location>
        <begin position="3"/>
        <end position="331"/>
    </location>
</feature>
<dbReference type="Pfam" id="PF21274">
    <property type="entry name" value="Rng_hyd_C"/>
    <property type="match status" value="1"/>
</dbReference>
<evidence type="ECO:0000313" key="5">
    <source>
        <dbReference type="EMBL" id="MFC5890623.1"/>
    </source>
</evidence>
<evidence type="ECO:0000313" key="6">
    <source>
        <dbReference type="Proteomes" id="UP001596067"/>
    </source>
</evidence>
<gene>
    <name evidence="5" type="ORF">ACFP0N_37295</name>
</gene>
<keyword evidence="6" id="KW-1185">Reference proteome</keyword>
<sequence>MQDVVIAGAGPVGLWLAAELRLYGVGVTVVETRPEPDPYSRALTVHPRSLELLACRGVEGPFLAEGLRVPSGHFAALTSRMDFSGLDSPFPFTLVLPQARTEALLAEHARSVGVRLLREHRVVGLAQDDDGVTVDVEAPNGPRTLRAAYLVGCDGTRSTVRTAAGIDFPGTDATVWAWMADVVLDEPPRSHTTTNRHGAVMVFPLPGGGHRVVGNDADSVRTTPTRPTFEELRARVLRITGTDFGMREASWISVFGNATRQAEQYRQGRVLLAGNAAHMHFPSGGPGLNVGLHDASNLGWKLAQTLAGTAPAGLLDSYHTERHPVGVELLRSTRAQAGLMTTYTPEALALRDLLGELITEVGEFSTALAVRAAGLATAYPPADPAAAHPLTVSRAPDLVVNGPGTLFPLLRRGRYVLLELAPGSGSPSLAPLAHDVRPGLDVHGAPPVEDRPHWSGVTAALVRPDGHLAWLGTGTDRTALLATAREAVAATIATAPAAA</sequence>
<dbReference type="GO" id="GO:0004497">
    <property type="term" value="F:monooxygenase activity"/>
    <property type="evidence" value="ECO:0007669"/>
    <property type="project" value="UniProtKB-KW"/>
</dbReference>
<dbReference type="InterPro" id="IPR050641">
    <property type="entry name" value="RIFMO-like"/>
</dbReference>
<keyword evidence="5" id="KW-0503">Monooxygenase</keyword>